<feature type="region of interest" description="Disordered" evidence="1">
    <location>
        <begin position="307"/>
        <end position="362"/>
    </location>
</feature>
<dbReference type="AlphaFoldDB" id="A0A084GDT5"/>
<dbReference type="PANTHER" id="PTHR38886">
    <property type="entry name" value="SESA DOMAIN-CONTAINING PROTEIN"/>
    <property type="match status" value="1"/>
</dbReference>
<reference evidence="2 3" key="1">
    <citation type="journal article" date="2014" name="Genome Announc.">
        <title>Draft genome sequence of the pathogenic fungus Scedosporium apiospermum.</title>
        <authorList>
            <person name="Vandeputte P."/>
            <person name="Ghamrawi S."/>
            <person name="Rechenmann M."/>
            <person name="Iltis A."/>
            <person name="Giraud S."/>
            <person name="Fleury M."/>
            <person name="Thornton C."/>
            <person name="Delhaes L."/>
            <person name="Meyer W."/>
            <person name="Papon N."/>
            <person name="Bouchara J.P."/>
        </authorList>
    </citation>
    <scope>NUCLEOTIDE SEQUENCE [LARGE SCALE GENOMIC DNA]</scope>
    <source>
        <strain evidence="2 3">IHEM 14462</strain>
    </source>
</reference>
<feature type="compositionally biased region" description="Polar residues" evidence="1">
    <location>
        <begin position="310"/>
        <end position="324"/>
    </location>
</feature>
<dbReference type="OrthoDB" id="3045089at2759"/>
<dbReference type="KEGG" id="sapo:SAPIO_CDS1818"/>
<dbReference type="Proteomes" id="UP000028545">
    <property type="component" value="Unassembled WGS sequence"/>
</dbReference>
<protein>
    <recommendedName>
        <fullName evidence="4">Fungal N-terminal domain-containing protein</fullName>
    </recommendedName>
</protein>
<dbReference type="GeneID" id="27720890"/>
<accession>A0A084GDT5</accession>
<gene>
    <name evidence="2" type="ORF">SAPIO_CDS1818</name>
</gene>
<name>A0A084GDT5_PSEDA</name>
<feature type="compositionally biased region" description="Pro residues" evidence="1">
    <location>
        <begin position="230"/>
        <end position="239"/>
    </location>
</feature>
<dbReference type="EMBL" id="JOWA01000077">
    <property type="protein sequence ID" value="KEZ45497.1"/>
    <property type="molecule type" value="Genomic_DNA"/>
</dbReference>
<dbReference type="OMA" id="RIMIWES"/>
<dbReference type="HOGENOM" id="CLU_514033_0_0_1"/>
<evidence type="ECO:0000313" key="2">
    <source>
        <dbReference type="EMBL" id="KEZ45497.1"/>
    </source>
</evidence>
<comment type="caution">
    <text evidence="2">The sequence shown here is derived from an EMBL/GenBank/DDBJ whole genome shotgun (WGS) entry which is preliminary data.</text>
</comment>
<feature type="compositionally biased region" description="Low complexity" evidence="1">
    <location>
        <begin position="240"/>
        <end position="255"/>
    </location>
</feature>
<evidence type="ECO:0000256" key="1">
    <source>
        <dbReference type="SAM" id="MobiDB-lite"/>
    </source>
</evidence>
<feature type="region of interest" description="Disordered" evidence="1">
    <location>
        <begin position="222"/>
        <end position="270"/>
    </location>
</feature>
<keyword evidence="3" id="KW-1185">Reference proteome</keyword>
<dbReference type="PANTHER" id="PTHR38886:SF1">
    <property type="entry name" value="NACHT-NTPASE AND P-LOOP NTPASES N-TERMINAL DOMAIN-CONTAINING PROTEIN"/>
    <property type="match status" value="1"/>
</dbReference>
<sequence>MSFGFSPGDIVLLGKFLLKVRQSLKEEDGSQVQYLRAIKQCNDFDAVLDSIRRLDLSNSTESFKEQLAQSAFDTQGVINDFRQTVARYEKSMGAGSSRGKIASAPRKIQWAFDAANDLDDFRKRLQSQIDRIQLTLQGNAWEMLAKVYERTQFLEGPPLANAILAPRAVSMRRNTWMVGGAAAPLTLEGVYQEVGFIRDLFFRRFFSNEAYSQIREMGRAFTLPDNASDTPPPPSPESVPGPGKRQTHAPSSAKQPPAPAQPPNESATMGLGDEINERLRSWHLEELSPHEKRQLQTPSSALQLLLEPPTTESTESPASGTQPTPFKEESSPASEQGAPPDEKPRKSRRFASPEFSGSSMDPMASLGIASNILQMVEIAAKLATTYRSLRNNNRELLRLASTLSRVSEILHMMFEISQTSMSGPIQDLSLRLTAEIQEDVRAAEELLHQLKPGPSTALAHLSKTIKFVIHRQEVENVTQALERLDGKFAFVLQIHQAKMTESFIERMKIVEDGIRNLSYEVYQQGRHSMD</sequence>
<dbReference type="VEuPathDB" id="FungiDB:SAPIO_CDS1818"/>
<proteinExistence type="predicted"/>
<organism evidence="2 3">
    <name type="scientific">Pseudallescheria apiosperma</name>
    <name type="common">Scedosporium apiospermum</name>
    <dbReference type="NCBI Taxonomy" id="563466"/>
    <lineage>
        <taxon>Eukaryota</taxon>
        <taxon>Fungi</taxon>
        <taxon>Dikarya</taxon>
        <taxon>Ascomycota</taxon>
        <taxon>Pezizomycotina</taxon>
        <taxon>Sordariomycetes</taxon>
        <taxon>Hypocreomycetidae</taxon>
        <taxon>Microascales</taxon>
        <taxon>Microascaceae</taxon>
        <taxon>Scedosporium</taxon>
    </lineage>
</organism>
<dbReference type="RefSeq" id="XP_016645296.1">
    <property type="nucleotide sequence ID" value="XM_016784999.1"/>
</dbReference>
<evidence type="ECO:0000313" key="3">
    <source>
        <dbReference type="Proteomes" id="UP000028545"/>
    </source>
</evidence>
<evidence type="ECO:0008006" key="4">
    <source>
        <dbReference type="Google" id="ProtNLM"/>
    </source>
</evidence>